<keyword evidence="2" id="KW-1185">Reference proteome</keyword>
<dbReference type="InParanoid" id="A0A0C2Z2P8"/>
<evidence type="ECO:0000313" key="1">
    <source>
        <dbReference type="EMBL" id="KIM56123.1"/>
    </source>
</evidence>
<sequence length="213" mass="24214">METGWDREDLSAFMIPSGLPVSDIVFDDPTVIFTEELVDALNDNFTGFSWGPANIGLPITVFESNHSWPPPVAQPNYNIGNLVLNVDPVSIQAPTPFPQTAPFPQAAPTPLHFCKPTMHTLFMRWLSILPNWMDVVRNTMEMLCTTLQEMQAVLISRQMVKKVFAESVFKHVKQSPNYAWLPEDIPWGDNKRTQTDDKAFMEIIITELRETLH</sequence>
<dbReference type="EMBL" id="KN822122">
    <property type="protein sequence ID" value="KIM56123.1"/>
    <property type="molecule type" value="Genomic_DNA"/>
</dbReference>
<reference evidence="2" key="2">
    <citation type="submission" date="2015-01" db="EMBL/GenBank/DDBJ databases">
        <title>Evolutionary Origins and Diversification of the Mycorrhizal Mutualists.</title>
        <authorList>
            <consortium name="DOE Joint Genome Institute"/>
            <consortium name="Mycorrhizal Genomics Consortium"/>
            <person name="Kohler A."/>
            <person name="Kuo A."/>
            <person name="Nagy L.G."/>
            <person name="Floudas D."/>
            <person name="Copeland A."/>
            <person name="Barry K.W."/>
            <person name="Cichocki N."/>
            <person name="Veneault-Fourrey C."/>
            <person name="LaButti K."/>
            <person name="Lindquist E.A."/>
            <person name="Lipzen A."/>
            <person name="Lundell T."/>
            <person name="Morin E."/>
            <person name="Murat C."/>
            <person name="Riley R."/>
            <person name="Ohm R."/>
            <person name="Sun H."/>
            <person name="Tunlid A."/>
            <person name="Henrissat B."/>
            <person name="Grigoriev I.V."/>
            <person name="Hibbett D.S."/>
            <person name="Martin F."/>
        </authorList>
    </citation>
    <scope>NUCLEOTIDE SEQUENCE [LARGE SCALE GENOMIC DNA]</scope>
    <source>
        <strain evidence="2">Foug A</strain>
    </source>
</reference>
<dbReference type="Proteomes" id="UP000053989">
    <property type="component" value="Unassembled WGS sequence"/>
</dbReference>
<protein>
    <submittedName>
        <fullName evidence="1">Uncharacterized protein</fullName>
    </submittedName>
</protein>
<name>A0A0C2Z2P8_9AGAM</name>
<gene>
    <name evidence="1" type="ORF">SCLCIDRAFT_29835</name>
</gene>
<dbReference type="AlphaFoldDB" id="A0A0C2Z2P8"/>
<dbReference type="HOGENOM" id="CLU_1295077_0_0_1"/>
<proteinExistence type="predicted"/>
<evidence type="ECO:0000313" key="2">
    <source>
        <dbReference type="Proteomes" id="UP000053989"/>
    </source>
</evidence>
<accession>A0A0C2Z2P8</accession>
<reference evidence="1 2" key="1">
    <citation type="submission" date="2014-04" db="EMBL/GenBank/DDBJ databases">
        <authorList>
            <consortium name="DOE Joint Genome Institute"/>
            <person name="Kuo A."/>
            <person name="Kohler A."/>
            <person name="Nagy L.G."/>
            <person name="Floudas D."/>
            <person name="Copeland A."/>
            <person name="Barry K.W."/>
            <person name="Cichocki N."/>
            <person name="Veneault-Fourrey C."/>
            <person name="LaButti K."/>
            <person name="Lindquist E.A."/>
            <person name="Lipzen A."/>
            <person name="Lundell T."/>
            <person name="Morin E."/>
            <person name="Murat C."/>
            <person name="Sun H."/>
            <person name="Tunlid A."/>
            <person name="Henrissat B."/>
            <person name="Grigoriev I.V."/>
            <person name="Hibbett D.S."/>
            <person name="Martin F."/>
            <person name="Nordberg H.P."/>
            <person name="Cantor M.N."/>
            <person name="Hua S.X."/>
        </authorList>
    </citation>
    <scope>NUCLEOTIDE SEQUENCE [LARGE SCALE GENOMIC DNA]</scope>
    <source>
        <strain evidence="1 2">Foug A</strain>
    </source>
</reference>
<organism evidence="1 2">
    <name type="scientific">Scleroderma citrinum Foug A</name>
    <dbReference type="NCBI Taxonomy" id="1036808"/>
    <lineage>
        <taxon>Eukaryota</taxon>
        <taxon>Fungi</taxon>
        <taxon>Dikarya</taxon>
        <taxon>Basidiomycota</taxon>
        <taxon>Agaricomycotina</taxon>
        <taxon>Agaricomycetes</taxon>
        <taxon>Agaricomycetidae</taxon>
        <taxon>Boletales</taxon>
        <taxon>Sclerodermatineae</taxon>
        <taxon>Sclerodermataceae</taxon>
        <taxon>Scleroderma</taxon>
    </lineage>
</organism>